<name>A0A8H7S8G5_9FUNG</name>
<protein>
    <recommendedName>
        <fullName evidence="4">F-box domain-containing protein</fullName>
    </recommendedName>
</protein>
<dbReference type="Proteomes" id="UP000646827">
    <property type="component" value="Unassembled WGS sequence"/>
</dbReference>
<dbReference type="AlphaFoldDB" id="A0A8H7S8G5"/>
<evidence type="ECO:0000313" key="2">
    <source>
        <dbReference type="EMBL" id="KAG2223968.1"/>
    </source>
</evidence>
<comment type="caution">
    <text evidence="2">The sequence shown here is derived from an EMBL/GenBank/DDBJ whole genome shotgun (WGS) entry which is preliminary data.</text>
</comment>
<organism evidence="2 3">
    <name type="scientific">Circinella minor</name>
    <dbReference type="NCBI Taxonomy" id="1195481"/>
    <lineage>
        <taxon>Eukaryota</taxon>
        <taxon>Fungi</taxon>
        <taxon>Fungi incertae sedis</taxon>
        <taxon>Mucoromycota</taxon>
        <taxon>Mucoromycotina</taxon>
        <taxon>Mucoromycetes</taxon>
        <taxon>Mucorales</taxon>
        <taxon>Lichtheimiaceae</taxon>
        <taxon>Circinella</taxon>
    </lineage>
</organism>
<gene>
    <name evidence="2" type="ORF">INT45_013425</name>
</gene>
<dbReference type="OrthoDB" id="2227197at2759"/>
<dbReference type="SUPFAM" id="SSF52047">
    <property type="entry name" value="RNI-like"/>
    <property type="match status" value="1"/>
</dbReference>
<dbReference type="GO" id="GO:0019005">
    <property type="term" value="C:SCF ubiquitin ligase complex"/>
    <property type="evidence" value="ECO:0007669"/>
    <property type="project" value="TreeGrafter"/>
</dbReference>
<sequence length="400" mass="46376">MLYEGDDDGMSRDPSNNNVVQEFNLAYLCLNAVLHKDKRTAPILRRCPKLQCLMIANIEADSDFYKWPSEKSVDLNMFFQLCPLLQYIECNSWGTSRKQQEQWMERARRQKNQQQQEEKNYNKGLRELITREAAGYGSNEIIPTIQQHTSTLEILSLGEGVSTMTRQTANPSDWTQLERITQSLPQLHTFSCKYLQFGGRVLVGFLEKCPRLTELTLWCMLELPDDMLLVLNQLPHLTKLDLGIATTSSRPALPSETSWCWFFNQNNTLRHLCLRWGHFVTDSVVDAIGSIEHLEELQLVHTAKWATTMDTLRRLTHLKRLELWTVNAPLDSVLKDLYWLQDIQLIGCSEVSCHSLRELVDHPNGMLSKLRIQRCGSIQPRTLKYIENKLASRQQEQQRL</sequence>
<dbReference type="GO" id="GO:0031146">
    <property type="term" value="P:SCF-dependent proteasomal ubiquitin-dependent protein catabolic process"/>
    <property type="evidence" value="ECO:0007669"/>
    <property type="project" value="TreeGrafter"/>
</dbReference>
<dbReference type="InterPro" id="IPR032675">
    <property type="entry name" value="LRR_dom_sf"/>
</dbReference>
<evidence type="ECO:0008006" key="4">
    <source>
        <dbReference type="Google" id="ProtNLM"/>
    </source>
</evidence>
<evidence type="ECO:0000313" key="3">
    <source>
        <dbReference type="Proteomes" id="UP000646827"/>
    </source>
</evidence>
<feature type="coiled-coil region" evidence="1">
    <location>
        <begin position="97"/>
        <end position="124"/>
    </location>
</feature>
<keyword evidence="1" id="KW-0175">Coiled coil</keyword>
<dbReference type="EMBL" id="JAEPRB010000051">
    <property type="protein sequence ID" value="KAG2223968.1"/>
    <property type="molecule type" value="Genomic_DNA"/>
</dbReference>
<accession>A0A8H7S8G5</accession>
<dbReference type="Gene3D" id="3.80.10.10">
    <property type="entry name" value="Ribonuclease Inhibitor"/>
    <property type="match status" value="1"/>
</dbReference>
<keyword evidence="3" id="KW-1185">Reference proteome</keyword>
<dbReference type="PANTHER" id="PTHR13318">
    <property type="entry name" value="PARTNER OF PAIRED, ISOFORM B-RELATED"/>
    <property type="match status" value="1"/>
</dbReference>
<reference evidence="2 3" key="1">
    <citation type="submission" date="2020-12" db="EMBL/GenBank/DDBJ databases">
        <title>Metabolic potential, ecology and presence of endohyphal bacteria is reflected in genomic diversity of Mucoromycotina.</title>
        <authorList>
            <person name="Muszewska A."/>
            <person name="Okrasinska A."/>
            <person name="Steczkiewicz K."/>
            <person name="Drgas O."/>
            <person name="Orlowska M."/>
            <person name="Perlinska-Lenart U."/>
            <person name="Aleksandrzak-Piekarczyk T."/>
            <person name="Szatraj K."/>
            <person name="Zielenkiewicz U."/>
            <person name="Pilsyk S."/>
            <person name="Malc E."/>
            <person name="Mieczkowski P."/>
            <person name="Kruszewska J.S."/>
            <person name="Biernat P."/>
            <person name="Pawlowska J."/>
        </authorList>
    </citation>
    <scope>NUCLEOTIDE SEQUENCE [LARGE SCALE GENOMIC DNA]</scope>
    <source>
        <strain evidence="2 3">CBS 142.35</strain>
    </source>
</reference>
<proteinExistence type="predicted"/>
<evidence type="ECO:0000256" key="1">
    <source>
        <dbReference type="SAM" id="Coils"/>
    </source>
</evidence>